<dbReference type="RefSeq" id="WP_157850954.1">
    <property type="nucleotide sequence ID" value="NZ_JYNU01000036.1"/>
</dbReference>
<keyword evidence="1" id="KW-1133">Transmembrane helix</keyword>
<protein>
    <submittedName>
        <fullName evidence="2">Uncharacterized protein</fullName>
    </submittedName>
</protein>
<sequence length="48" mass="5439">MHYVTFVLGTALKFSFIKVFTFFGVLVAIWVNYLAGDHHVVQVRPLVG</sequence>
<dbReference type="AlphaFoldDB" id="A0A0J6VQY7"/>
<evidence type="ECO:0000313" key="3">
    <source>
        <dbReference type="Proteomes" id="UP000036313"/>
    </source>
</evidence>
<dbReference type="Proteomes" id="UP000036313">
    <property type="component" value="Unassembled WGS sequence"/>
</dbReference>
<organism evidence="2 3">
    <name type="scientific">Mycolicibacterium obuense</name>
    <dbReference type="NCBI Taxonomy" id="1807"/>
    <lineage>
        <taxon>Bacteria</taxon>
        <taxon>Bacillati</taxon>
        <taxon>Actinomycetota</taxon>
        <taxon>Actinomycetes</taxon>
        <taxon>Mycobacteriales</taxon>
        <taxon>Mycobacteriaceae</taxon>
        <taxon>Mycolicibacterium</taxon>
    </lineage>
</organism>
<dbReference type="EMBL" id="JYNU01000036">
    <property type="protein sequence ID" value="KMO71893.1"/>
    <property type="molecule type" value="Genomic_DNA"/>
</dbReference>
<keyword evidence="1" id="KW-0472">Membrane</keyword>
<reference evidence="2 3" key="1">
    <citation type="journal article" date="2015" name="Genome Biol. Evol.">
        <title>Characterization of Three Mycobacterium spp. with Potential Use in Bioremediation by Genome Sequencing and Comparative Genomics.</title>
        <authorList>
            <person name="Das S."/>
            <person name="Pettersson B.M."/>
            <person name="Behra P.R."/>
            <person name="Ramesh M."/>
            <person name="Dasgupta S."/>
            <person name="Bhattacharya A."/>
            <person name="Kirsebom L.A."/>
        </authorList>
    </citation>
    <scope>NUCLEOTIDE SEQUENCE [LARGE SCALE GENOMIC DNA]</scope>
    <source>
        <strain evidence="2 3">DSM 44075</strain>
    </source>
</reference>
<name>A0A0J6VQY7_9MYCO</name>
<evidence type="ECO:0000313" key="2">
    <source>
        <dbReference type="EMBL" id="KMO71893.1"/>
    </source>
</evidence>
<accession>A0A0J6VQY7</accession>
<gene>
    <name evidence="2" type="ORF">MOBUDSM44075_04179</name>
</gene>
<feature type="transmembrane region" description="Helical" evidence="1">
    <location>
        <begin position="15"/>
        <end position="35"/>
    </location>
</feature>
<proteinExistence type="predicted"/>
<comment type="caution">
    <text evidence="2">The sequence shown here is derived from an EMBL/GenBank/DDBJ whole genome shotgun (WGS) entry which is preliminary data.</text>
</comment>
<keyword evidence="1" id="KW-0812">Transmembrane</keyword>
<dbReference type="PATRIC" id="fig|1807.14.peg.4207"/>
<evidence type="ECO:0000256" key="1">
    <source>
        <dbReference type="SAM" id="Phobius"/>
    </source>
</evidence>